<dbReference type="RefSeq" id="WP_040106718.1">
    <property type="nucleotide sequence ID" value="NZ_JABEVU030000001.1"/>
</dbReference>
<reference evidence="9 11" key="4">
    <citation type="submission" date="2022-12" db="EMBL/GenBank/DDBJ databases">
        <title>Genome analysis and biological profiling of marine Salinicoccus roseus MOSEL-ME25.</title>
        <authorList>
            <person name="Mirza F.T."/>
            <person name="Xie Y."/>
            <person name="Shinwari Z.K."/>
        </authorList>
    </citation>
    <scope>NUCLEOTIDE SEQUENCE [LARGE SCALE GENOMIC DNA]</scope>
    <source>
        <strain evidence="9 11">MOSEL-ME25</strain>
    </source>
</reference>
<evidence type="ECO:0000256" key="1">
    <source>
        <dbReference type="ARBA" id="ARBA00004141"/>
    </source>
</evidence>
<keyword evidence="2 7" id="KW-0812">Transmembrane</keyword>
<organism evidence="8 10">
    <name type="scientific">Salinicoccus roseus</name>
    <dbReference type="NCBI Taxonomy" id="45670"/>
    <lineage>
        <taxon>Bacteria</taxon>
        <taxon>Bacillati</taxon>
        <taxon>Bacillota</taxon>
        <taxon>Bacilli</taxon>
        <taxon>Bacillales</taxon>
        <taxon>Staphylococcaceae</taxon>
        <taxon>Salinicoccus</taxon>
    </lineage>
</organism>
<feature type="compositionally biased region" description="Basic and acidic residues" evidence="6">
    <location>
        <begin position="130"/>
        <end position="146"/>
    </location>
</feature>
<dbReference type="Proteomes" id="UP000527860">
    <property type="component" value="Unassembled WGS sequence"/>
</dbReference>
<evidence type="ECO:0000256" key="4">
    <source>
        <dbReference type="ARBA" id="ARBA00023136"/>
    </source>
</evidence>
<keyword evidence="4 7" id="KW-0472">Membrane</keyword>
<feature type="transmembrane region" description="Helical" evidence="7">
    <location>
        <begin position="20"/>
        <end position="39"/>
    </location>
</feature>
<name>A0A0C2E3T6_9STAP</name>
<dbReference type="GO" id="GO:0016020">
    <property type="term" value="C:membrane"/>
    <property type="evidence" value="ECO:0007669"/>
    <property type="project" value="UniProtKB-SubCell"/>
</dbReference>
<reference evidence="8 10" key="1">
    <citation type="submission" date="2015-01" db="EMBL/GenBank/DDBJ databases">
        <title>Genome sequences of high lactate-tolerant strain Salinicoccus roseus W12 with industrial interest.</title>
        <authorList>
            <person name="Wang H."/>
            <person name="Yu B."/>
        </authorList>
    </citation>
    <scope>NUCLEOTIDE SEQUENCE [LARGE SCALE GENOMIC DNA]</scope>
    <source>
        <strain evidence="8 10">W12</strain>
    </source>
</reference>
<dbReference type="EMBL" id="JXII01000009">
    <property type="protein sequence ID" value="KIH70077.1"/>
    <property type="molecule type" value="Genomic_DNA"/>
</dbReference>
<dbReference type="AlphaFoldDB" id="A0A0C2E3T6"/>
<dbReference type="GeneID" id="77846133"/>
<evidence type="ECO:0000256" key="5">
    <source>
        <dbReference type="ARBA" id="ARBA00023600"/>
    </source>
</evidence>
<keyword evidence="3 7" id="KW-1133">Transmembrane helix</keyword>
<gene>
    <name evidence="9" type="ORF">F7P68_0012740</name>
    <name evidence="8" type="ORF">SN16_11315</name>
</gene>
<comment type="similarity">
    <text evidence="5">Belongs to the bacteriophage holin family. Cp-1 holin subfamily.</text>
</comment>
<dbReference type="EMBL" id="JABEVU030000001">
    <property type="protein sequence ID" value="MDB0581393.1"/>
    <property type="molecule type" value="Genomic_DNA"/>
</dbReference>
<keyword evidence="11" id="KW-1185">Reference proteome</keyword>
<reference evidence="9" key="3">
    <citation type="submission" date="2020-04" db="EMBL/GenBank/DDBJ databases">
        <authorList>
            <person name="Tanveer F."/>
            <person name="Xie Y."/>
            <person name="Shinwari Z.K."/>
        </authorList>
    </citation>
    <scope>NUCLEOTIDE SEQUENCE</scope>
    <source>
        <strain evidence="9">MOSEL-ME25</strain>
    </source>
</reference>
<evidence type="ECO:0000313" key="10">
    <source>
        <dbReference type="Proteomes" id="UP000031546"/>
    </source>
</evidence>
<comment type="subcellular location">
    <subcellularLocation>
        <location evidence="1">Membrane</location>
        <topology evidence="1">Multi-pass membrane protein</topology>
    </subcellularLocation>
</comment>
<evidence type="ECO:0000256" key="6">
    <source>
        <dbReference type="SAM" id="MobiDB-lite"/>
    </source>
</evidence>
<feature type="region of interest" description="Disordered" evidence="6">
    <location>
        <begin position="127"/>
        <end position="146"/>
    </location>
</feature>
<evidence type="ECO:0000313" key="9">
    <source>
        <dbReference type="EMBL" id="MDB0581393.1"/>
    </source>
</evidence>
<proteinExistence type="inferred from homology"/>
<dbReference type="STRING" id="45670.SN16_11315"/>
<evidence type="ECO:0000313" key="11">
    <source>
        <dbReference type="Proteomes" id="UP000527860"/>
    </source>
</evidence>
<reference evidence="11" key="2">
    <citation type="submission" date="2020-04" db="EMBL/GenBank/DDBJ databases">
        <title>Genome analysis and biological profiling of marine Cellulosimicrobium funkei MOSEL-ME6.</title>
        <authorList>
            <person name="Tanveer F."/>
            <person name="Xie Y."/>
            <person name="Shinwari Z.K."/>
        </authorList>
    </citation>
    <scope>NUCLEOTIDE SEQUENCE [LARGE SCALE GENOMIC DNA]</scope>
    <source>
        <strain evidence="11">MOSEL-ME25</strain>
    </source>
</reference>
<dbReference type="OrthoDB" id="88184at2"/>
<dbReference type="NCBIfam" id="TIGR01593">
    <property type="entry name" value="holin_tox_secr"/>
    <property type="match status" value="1"/>
</dbReference>
<evidence type="ECO:0000256" key="7">
    <source>
        <dbReference type="SAM" id="Phobius"/>
    </source>
</evidence>
<protein>
    <submittedName>
        <fullName evidence="9">Phage holin family protein</fullName>
    </submittedName>
</protein>
<evidence type="ECO:0000256" key="2">
    <source>
        <dbReference type="ARBA" id="ARBA00022692"/>
    </source>
</evidence>
<feature type="transmembrane region" description="Helical" evidence="7">
    <location>
        <begin position="60"/>
        <end position="91"/>
    </location>
</feature>
<evidence type="ECO:0000256" key="3">
    <source>
        <dbReference type="ARBA" id="ARBA00022989"/>
    </source>
</evidence>
<sequence length="146" mass="16292">MTTTFTETEFFKTYIFGGDIQLIHLLAVIMLVDIVTGVGKAVQDKRLWSRKSLFGYMRKLLVFAIIIMSNLIDVVLGFNGALVYATVLFYIANELLSVVENAGQLGLPLPPKLLEVLDVIQDGKSQPQEAFKDEFSSEDEKGKDTQ</sequence>
<comment type="caution">
    <text evidence="8">The sequence shown here is derived from an EMBL/GenBank/DDBJ whole genome shotgun (WGS) entry which is preliminary data.</text>
</comment>
<dbReference type="Pfam" id="PF05105">
    <property type="entry name" value="Phage_holin_4_1"/>
    <property type="match status" value="1"/>
</dbReference>
<accession>A0A0C2E3T6</accession>
<evidence type="ECO:0000313" key="8">
    <source>
        <dbReference type="EMBL" id="KIH70077.1"/>
    </source>
</evidence>
<dbReference type="Proteomes" id="UP000031546">
    <property type="component" value="Unassembled WGS sequence"/>
</dbReference>
<dbReference type="InterPro" id="IPR006480">
    <property type="entry name" value="Phage_holin_4_1"/>
</dbReference>